<dbReference type="InterPro" id="IPR002925">
    <property type="entry name" value="Dienelactn_hydro"/>
</dbReference>
<keyword evidence="3" id="KW-1185">Reference proteome</keyword>
<dbReference type="InterPro" id="IPR051049">
    <property type="entry name" value="Dienelactone_hydrolase-like"/>
</dbReference>
<protein>
    <submittedName>
        <fullName evidence="2">Dienelactone hydrolase</fullName>
    </submittedName>
</protein>
<evidence type="ECO:0000259" key="1">
    <source>
        <dbReference type="Pfam" id="PF01738"/>
    </source>
</evidence>
<evidence type="ECO:0000313" key="3">
    <source>
        <dbReference type="Proteomes" id="UP000281726"/>
    </source>
</evidence>
<dbReference type="PANTHER" id="PTHR46623:SF6">
    <property type="entry name" value="ALPHA_BETA-HYDROLASES SUPERFAMILY PROTEIN"/>
    <property type="match status" value="1"/>
</dbReference>
<organism evidence="2 3">
    <name type="scientific">Micromonospora endolithica</name>
    <dbReference type="NCBI Taxonomy" id="230091"/>
    <lineage>
        <taxon>Bacteria</taxon>
        <taxon>Bacillati</taxon>
        <taxon>Actinomycetota</taxon>
        <taxon>Actinomycetes</taxon>
        <taxon>Micromonosporales</taxon>
        <taxon>Micromonosporaceae</taxon>
        <taxon>Micromonospora</taxon>
    </lineage>
</organism>
<dbReference type="AlphaFoldDB" id="A0A3A9Z8Z4"/>
<dbReference type="Proteomes" id="UP000281726">
    <property type="component" value="Unassembled WGS sequence"/>
</dbReference>
<dbReference type="SUPFAM" id="SSF53474">
    <property type="entry name" value="alpha/beta-Hydrolases"/>
    <property type="match status" value="1"/>
</dbReference>
<dbReference type="OrthoDB" id="2834584at2"/>
<gene>
    <name evidence="2" type="ORF">D7223_18680</name>
</gene>
<dbReference type="PANTHER" id="PTHR46623">
    <property type="entry name" value="CARBOXYMETHYLENEBUTENOLIDASE-RELATED"/>
    <property type="match status" value="1"/>
</dbReference>
<sequence>MAEVLLFHHAYGLTAGVRSFAARLEAAGHTVHVPDLYDGAVFDTLGSGIANAKKIGFDTVLDRGRRAAEGLPAELVYAGFSLGVLPAQSLAQTRPAARGALLMDACLPAEEFGDGWPAGLPAQVHGMEADPEFADSGDLDAARALVAATPETELFLYPGRQHVFADDSLPGYDENAATLLTERVLAFLTRVG</sequence>
<proteinExistence type="predicted"/>
<dbReference type="GO" id="GO:0016787">
    <property type="term" value="F:hydrolase activity"/>
    <property type="evidence" value="ECO:0007669"/>
    <property type="project" value="UniProtKB-KW"/>
</dbReference>
<dbReference type="Gene3D" id="3.40.50.1820">
    <property type="entry name" value="alpha/beta hydrolase"/>
    <property type="match status" value="1"/>
</dbReference>
<evidence type="ECO:0000313" key="2">
    <source>
        <dbReference type="EMBL" id="RKN44294.1"/>
    </source>
</evidence>
<dbReference type="EMBL" id="RBAK01000007">
    <property type="protein sequence ID" value="RKN44294.1"/>
    <property type="molecule type" value="Genomic_DNA"/>
</dbReference>
<dbReference type="InterPro" id="IPR029058">
    <property type="entry name" value="AB_hydrolase_fold"/>
</dbReference>
<accession>A0A3A9Z8Z4</accession>
<keyword evidence="2" id="KW-0378">Hydrolase</keyword>
<dbReference type="RefSeq" id="WP_120729702.1">
    <property type="nucleotide sequence ID" value="NZ_RBAK01000007.1"/>
</dbReference>
<reference evidence="2 3" key="1">
    <citation type="journal article" date="2004" name="Syst. Appl. Microbiol.">
        <title>Cryptoendolithic actinomycetes from antarctic sandstone rock samples: Micromonospora endolithica sp. nov. and two isolates related to Micromonospora coerulea Jensen 1932.</title>
        <authorList>
            <person name="Hirsch P."/>
            <person name="Mevs U."/>
            <person name="Kroppenstedt R.M."/>
            <person name="Schumann P."/>
            <person name="Stackebrandt E."/>
        </authorList>
    </citation>
    <scope>NUCLEOTIDE SEQUENCE [LARGE SCALE GENOMIC DNA]</scope>
    <source>
        <strain evidence="2 3">JCM 12677</strain>
    </source>
</reference>
<name>A0A3A9Z8Z4_9ACTN</name>
<comment type="caution">
    <text evidence="2">The sequence shown here is derived from an EMBL/GenBank/DDBJ whole genome shotgun (WGS) entry which is preliminary data.</text>
</comment>
<feature type="domain" description="Dienelactone hydrolase" evidence="1">
    <location>
        <begin position="4"/>
        <end position="190"/>
    </location>
</feature>
<dbReference type="Pfam" id="PF01738">
    <property type="entry name" value="DLH"/>
    <property type="match status" value="1"/>
</dbReference>